<evidence type="ECO:0000256" key="3">
    <source>
        <dbReference type="SAM" id="MobiDB-lite"/>
    </source>
</evidence>
<dbReference type="InterPro" id="IPR036291">
    <property type="entry name" value="NAD(P)-bd_dom_sf"/>
</dbReference>
<dbReference type="AlphaFoldDB" id="A0A7C8BSI4"/>
<dbReference type="EMBL" id="WAJS01000001">
    <property type="protein sequence ID" value="KAB1651490.1"/>
    <property type="molecule type" value="Genomic_DNA"/>
</dbReference>
<dbReference type="PANTHER" id="PTHR44196">
    <property type="entry name" value="DEHYDROGENASE/REDUCTASE SDR FAMILY MEMBER 7B"/>
    <property type="match status" value="1"/>
</dbReference>
<feature type="compositionally biased region" description="Basic residues" evidence="3">
    <location>
        <begin position="145"/>
        <end position="157"/>
    </location>
</feature>
<evidence type="ECO:0000256" key="2">
    <source>
        <dbReference type="ARBA" id="ARBA00023002"/>
    </source>
</evidence>
<reference evidence="4 5" key="1">
    <citation type="submission" date="2019-09" db="EMBL/GenBank/DDBJ databases">
        <title>Whole genome shotgun sequencing (WGS) of Ellagibacter isourolithinifaciens DSM 104140(T) and Adlercreutzia muris DSM 29508(T).</title>
        <authorList>
            <person name="Stoll D.A."/>
            <person name="Danylec N."/>
            <person name="Huch M."/>
        </authorList>
    </citation>
    <scope>NUCLEOTIDE SEQUENCE [LARGE SCALE GENOMIC DNA]</scope>
    <source>
        <strain evidence="4 5">DSM 29508</strain>
    </source>
</reference>
<keyword evidence="2" id="KW-0560">Oxidoreductase</keyword>
<accession>A0A7C8BSI4</accession>
<protein>
    <submittedName>
        <fullName evidence="4">SDR family NAD(P)-dependent oxidoreductase</fullName>
    </submittedName>
</protein>
<feature type="compositionally biased region" description="Basic residues" evidence="3">
    <location>
        <begin position="113"/>
        <end position="122"/>
    </location>
</feature>
<dbReference type="Gene3D" id="3.40.50.720">
    <property type="entry name" value="NAD(P)-binding Rossmann-like Domain"/>
    <property type="match status" value="1"/>
</dbReference>
<comment type="similarity">
    <text evidence="1">Belongs to the short-chain dehydrogenases/reductases (SDR) family.</text>
</comment>
<dbReference type="Proteomes" id="UP000479639">
    <property type="component" value="Unassembled WGS sequence"/>
</dbReference>
<dbReference type="GO" id="GO:0016020">
    <property type="term" value="C:membrane"/>
    <property type="evidence" value="ECO:0007669"/>
    <property type="project" value="TreeGrafter"/>
</dbReference>
<sequence>MESPKPEHAPAPTMPAASKRVALITGASSGLGREFARQLDNLQVADELWLVARDQTALNAVASSLDTPARPLAADLTDPEAIERLRTLLATERPPGHLPRERRRLRQVRRLAGHFRSCRGRHGRPELPGPGGRRLRESSGSGPAPHRKSRAQLHHHGRMEPPAAPLDAQRSLIGPGKQGIPGADLEMALGDTEVHLGERPAPRRRPHQRRARLRLAGQGKGELLLV</sequence>
<feature type="region of interest" description="Disordered" evidence="3">
    <location>
        <begin position="113"/>
        <end position="166"/>
    </location>
</feature>
<dbReference type="GO" id="GO:0016491">
    <property type="term" value="F:oxidoreductase activity"/>
    <property type="evidence" value="ECO:0007669"/>
    <property type="project" value="UniProtKB-KW"/>
</dbReference>
<dbReference type="InterPro" id="IPR002347">
    <property type="entry name" value="SDR_fam"/>
</dbReference>
<dbReference type="Pfam" id="PF00106">
    <property type="entry name" value="adh_short"/>
    <property type="match status" value="1"/>
</dbReference>
<organism evidence="4 5">
    <name type="scientific">Adlercreutzia muris</name>
    <dbReference type="NCBI Taxonomy" id="1796610"/>
    <lineage>
        <taxon>Bacteria</taxon>
        <taxon>Bacillati</taxon>
        <taxon>Actinomycetota</taxon>
        <taxon>Coriobacteriia</taxon>
        <taxon>Eggerthellales</taxon>
        <taxon>Eggerthellaceae</taxon>
        <taxon>Adlercreutzia</taxon>
    </lineage>
</organism>
<keyword evidence="5" id="KW-1185">Reference proteome</keyword>
<evidence type="ECO:0000313" key="5">
    <source>
        <dbReference type="Proteomes" id="UP000479639"/>
    </source>
</evidence>
<proteinExistence type="inferred from homology"/>
<evidence type="ECO:0000313" key="4">
    <source>
        <dbReference type="EMBL" id="KAB1651490.1"/>
    </source>
</evidence>
<name>A0A7C8BSI4_9ACTN</name>
<dbReference type="SUPFAM" id="SSF51735">
    <property type="entry name" value="NAD(P)-binding Rossmann-fold domains"/>
    <property type="match status" value="1"/>
</dbReference>
<evidence type="ECO:0000256" key="1">
    <source>
        <dbReference type="ARBA" id="ARBA00006484"/>
    </source>
</evidence>
<comment type="caution">
    <text evidence="4">The sequence shown here is derived from an EMBL/GenBank/DDBJ whole genome shotgun (WGS) entry which is preliminary data.</text>
</comment>
<dbReference type="PANTHER" id="PTHR44196:SF1">
    <property type="entry name" value="DEHYDROGENASE_REDUCTASE SDR FAMILY MEMBER 7B"/>
    <property type="match status" value="1"/>
</dbReference>
<gene>
    <name evidence="4" type="ORF">F8D48_00190</name>
</gene>